<keyword evidence="2" id="KW-1185">Reference proteome</keyword>
<sequence length="33" mass="3536">ISMAMKIVIFPDVSKPDSSPLTAKASKIQSVFV</sequence>
<organism evidence="1 2">
    <name type="scientific">Scyliorhinus torazame</name>
    <name type="common">Cloudy catshark</name>
    <name type="synonym">Catulus torazame</name>
    <dbReference type="NCBI Taxonomy" id="75743"/>
    <lineage>
        <taxon>Eukaryota</taxon>
        <taxon>Metazoa</taxon>
        <taxon>Chordata</taxon>
        <taxon>Craniata</taxon>
        <taxon>Vertebrata</taxon>
        <taxon>Chondrichthyes</taxon>
        <taxon>Elasmobranchii</taxon>
        <taxon>Galeomorphii</taxon>
        <taxon>Galeoidea</taxon>
        <taxon>Carcharhiniformes</taxon>
        <taxon>Scyliorhinidae</taxon>
        <taxon>Scyliorhinus</taxon>
    </lineage>
</organism>
<protein>
    <submittedName>
        <fullName evidence="1">Uncharacterized protein</fullName>
    </submittedName>
</protein>
<dbReference type="EMBL" id="BFAA01012303">
    <property type="protein sequence ID" value="GCB80391.1"/>
    <property type="molecule type" value="Genomic_DNA"/>
</dbReference>
<feature type="non-terminal residue" evidence="1">
    <location>
        <position position="1"/>
    </location>
</feature>
<comment type="caution">
    <text evidence="1">The sequence shown here is derived from an EMBL/GenBank/DDBJ whole genome shotgun (WGS) entry which is preliminary data.</text>
</comment>
<proteinExistence type="predicted"/>
<accession>A0A401Q4V1</accession>
<name>A0A401Q4V1_SCYTO</name>
<evidence type="ECO:0000313" key="2">
    <source>
        <dbReference type="Proteomes" id="UP000288216"/>
    </source>
</evidence>
<evidence type="ECO:0000313" key="1">
    <source>
        <dbReference type="EMBL" id="GCB80391.1"/>
    </source>
</evidence>
<dbReference type="AlphaFoldDB" id="A0A401Q4V1"/>
<gene>
    <name evidence="1" type="ORF">scyTo_0018103</name>
</gene>
<dbReference type="Proteomes" id="UP000288216">
    <property type="component" value="Unassembled WGS sequence"/>
</dbReference>
<reference evidence="1 2" key="1">
    <citation type="journal article" date="2018" name="Nat. Ecol. Evol.">
        <title>Shark genomes provide insights into elasmobranch evolution and the origin of vertebrates.</title>
        <authorList>
            <person name="Hara Y"/>
            <person name="Yamaguchi K"/>
            <person name="Onimaru K"/>
            <person name="Kadota M"/>
            <person name="Koyanagi M"/>
            <person name="Keeley SD"/>
            <person name="Tatsumi K"/>
            <person name="Tanaka K"/>
            <person name="Motone F"/>
            <person name="Kageyama Y"/>
            <person name="Nozu R"/>
            <person name="Adachi N"/>
            <person name="Nishimura O"/>
            <person name="Nakagawa R"/>
            <person name="Tanegashima C"/>
            <person name="Kiyatake I"/>
            <person name="Matsumoto R"/>
            <person name="Murakumo K"/>
            <person name="Nishida K"/>
            <person name="Terakita A"/>
            <person name="Kuratani S"/>
            <person name="Sato K"/>
            <person name="Hyodo S Kuraku.S."/>
        </authorList>
    </citation>
    <scope>NUCLEOTIDE SEQUENCE [LARGE SCALE GENOMIC DNA]</scope>
</reference>